<comment type="cofactor">
    <cofactor evidence="2">
        <name>K(+)</name>
        <dbReference type="ChEBI" id="CHEBI:29103"/>
    </cofactor>
</comment>
<proteinExistence type="inferred from homology"/>
<evidence type="ECO:0000256" key="1">
    <source>
        <dbReference type="ARBA" id="ARBA00001206"/>
    </source>
</evidence>
<keyword evidence="8 16" id="KW-0808">Transferase</keyword>
<comment type="subunit">
    <text evidence="5 16">Homodimer.</text>
</comment>
<evidence type="ECO:0000256" key="2">
    <source>
        <dbReference type="ARBA" id="ARBA00001958"/>
    </source>
</evidence>
<evidence type="ECO:0000256" key="8">
    <source>
        <dbReference type="ARBA" id="ARBA00022679"/>
    </source>
</evidence>
<dbReference type="Proteomes" id="UP000664344">
    <property type="component" value="Unassembled WGS sequence"/>
</dbReference>
<gene>
    <name evidence="16" type="primary">coaX</name>
    <name evidence="17" type="ORF">JYP53_12115</name>
</gene>
<dbReference type="InterPro" id="IPR004619">
    <property type="entry name" value="Type_III_PanK"/>
</dbReference>
<evidence type="ECO:0000256" key="3">
    <source>
        <dbReference type="ARBA" id="ARBA00004496"/>
    </source>
</evidence>
<dbReference type="Gene3D" id="3.30.420.40">
    <property type="match status" value="2"/>
</dbReference>
<dbReference type="SUPFAM" id="SSF53067">
    <property type="entry name" value="Actin-like ATPase domain"/>
    <property type="match status" value="2"/>
</dbReference>
<dbReference type="InterPro" id="IPR043129">
    <property type="entry name" value="ATPase_NBD"/>
</dbReference>
<evidence type="ECO:0000256" key="12">
    <source>
        <dbReference type="ARBA" id="ARBA00022958"/>
    </source>
</evidence>
<accession>A0ABS3BFN8</accession>
<comment type="pathway">
    <text evidence="4 16">Cofactor biosynthesis; coenzyme A biosynthesis; CoA from (R)-pantothenate: step 1/5.</text>
</comment>
<dbReference type="EMBL" id="JAFKDB010000016">
    <property type="protein sequence ID" value="MBN7770643.1"/>
    <property type="molecule type" value="Genomic_DNA"/>
</dbReference>
<feature type="binding site" evidence="16">
    <location>
        <position position="91"/>
    </location>
    <ligand>
        <name>substrate</name>
    </ligand>
</feature>
<evidence type="ECO:0000313" key="18">
    <source>
        <dbReference type="Proteomes" id="UP000664344"/>
    </source>
</evidence>
<keyword evidence="13 16" id="KW-0173">Coenzyme A biosynthesis</keyword>
<evidence type="ECO:0000256" key="13">
    <source>
        <dbReference type="ARBA" id="ARBA00022993"/>
    </source>
</evidence>
<name>A0ABS3BFN8_9GAMM</name>
<evidence type="ECO:0000256" key="15">
    <source>
        <dbReference type="ARBA" id="ARBA00040883"/>
    </source>
</evidence>
<comment type="similarity">
    <text evidence="14 16">Belongs to the type III pantothenate kinase family.</text>
</comment>
<feature type="binding site" evidence="16">
    <location>
        <position position="123"/>
    </location>
    <ligand>
        <name>ATP</name>
        <dbReference type="ChEBI" id="CHEBI:30616"/>
    </ligand>
</feature>
<dbReference type="HAMAP" id="MF_01274">
    <property type="entry name" value="Pantothen_kinase_3"/>
    <property type="match status" value="1"/>
</dbReference>
<feature type="binding site" evidence="16">
    <location>
        <position position="120"/>
    </location>
    <ligand>
        <name>K(+)</name>
        <dbReference type="ChEBI" id="CHEBI:29103"/>
    </ligand>
</feature>
<feature type="active site" description="Proton acceptor" evidence="16">
    <location>
        <position position="100"/>
    </location>
</feature>
<dbReference type="GO" id="GO:0016301">
    <property type="term" value="F:kinase activity"/>
    <property type="evidence" value="ECO:0007669"/>
    <property type="project" value="UniProtKB-KW"/>
</dbReference>
<evidence type="ECO:0000256" key="6">
    <source>
        <dbReference type="ARBA" id="ARBA00012102"/>
    </source>
</evidence>
<comment type="subcellular location">
    <subcellularLocation>
        <location evidence="3 16">Cytoplasm</location>
    </subcellularLocation>
</comment>
<feature type="binding site" evidence="16">
    <location>
        <position position="175"/>
    </location>
    <ligand>
        <name>substrate</name>
    </ligand>
</feature>
<dbReference type="Pfam" id="PF03309">
    <property type="entry name" value="Pan_kinase"/>
    <property type="match status" value="1"/>
</dbReference>
<protein>
    <recommendedName>
        <fullName evidence="15 16">Type III pantothenate kinase</fullName>
        <ecNumber evidence="6 16">2.7.1.33</ecNumber>
    </recommendedName>
    <alternativeName>
        <fullName evidence="16">PanK-III</fullName>
    </alternativeName>
    <alternativeName>
        <fullName evidence="16">Pantothenic acid kinase</fullName>
    </alternativeName>
</protein>
<keyword evidence="16" id="KW-0479">Metal-binding</keyword>
<dbReference type="NCBIfam" id="TIGR00671">
    <property type="entry name" value="baf"/>
    <property type="match status" value="1"/>
</dbReference>
<dbReference type="EC" id="2.7.1.33" evidence="6 16"/>
<evidence type="ECO:0000256" key="10">
    <source>
        <dbReference type="ARBA" id="ARBA00022777"/>
    </source>
</evidence>
<comment type="catalytic activity">
    <reaction evidence="1 16">
        <text>(R)-pantothenate + ATP = (R)-4'-phosphopantothenate + ADP + H(+)</text>
        <dbReference type="Rhea" id="RHEA:16373"/>
        <dbReference type="ChEBI" id="CHEBI:10986"/>
        <dbReference type="ChEBI" id="CHEBI:15378"/>
        <dbReference type="ChEBI" id="CHEBI:29032"/>
        <dbReference type="ChEBI" id="CHEBI:30616"/>
        <dbReference type="ChEBI" id="CHEBI:456216"/>
        <dbReference type="EC" id="2.7.1.33"/>
    </reaction>
</comment>
<dbReference type="RefSeq" id="WP_029652291.1">
    <property type="nucleotide sequence ID" value="NZ_JAFKDB010000016.1"/>
</dbReference>
<evidence type="ECO:0000256" key="7">
    <source>
        <dbReference type="ARBA" id="ARBA00022490"/>
    </source>
</evidence>
<keyword evidence="9 16" id="KW-0547">Nucleotide-binding</keyword>
<organism evidence="17 18">
    <name type="scientific">Marinobacter daepoensis</name>
    <dbReference type="NCBI Taxonomy" id="262077"/>
    <lineage>
        <taxon>Bacteria</taxon>
        <taxon>Pseudomonadati</taxon>
        <taxon>Pseudomonadota</taxon>
        <taxon>Gammaproteobacteria</taxon>
        <taxon>Pseudomonadales</taxon>
        <taxon>Marinobacteraceae</taxon>
        <taxon>Marinobacter</taxon>
    </lineage>
</organism>
<comment type="function">
    <text evidence="16">Catalyzes the phosphorylation of pantothenate (Pan), the first step in CoA biosynthesis.</text>
</comment>
<keyword evidence="18" id="KW-1185">Reference proteome</keyword>
<dbReference type="CDD" id="cd24015">
    <property type="entry name" value="ASKHA_NBD_PanK-III"/>
    <property type="match status" value="1"/>
</dbReference>
<reference evidence="17 18" key="1">
    <citation type="submission" date="2021-02" db="EMBL/GenBank/DDBJ databases">
        <title>PHA producing bacteria isolated from coastal sediment in Guangdong, Shenzhen.</title>
        <authorList>
            <person name="Zheng W."/>
            <person name="Yu S."/>
            <person name="Huang Y."/>
        </authorList>
    </citation>
    <scope>NUCLEOTIDE SEQUENCE [LARGE SCALE GENOMIC DNA]</scope>
    <source>
        <strain evidence="17 18">TN21-5</strain>
    </source>
</reference>
<evidence type="ECO:0000313" key="17">
    <source>
        <dbReference type="EMBL" id="MBN7770643.1"/>
    </source>
</evidence>
<evidence type="ECO:0000256" key="14">
    <source>
        <dbReference type="ARBA" id="ARBA00038036"/>
    </source>
</evidence>
<keyword evidence="10 16" id="KW-0418">Kinase</keyword>
<keyword evidence="11 16" id="KW-0067">ATP-binding</keyword>
<comment type="caution">
    <text evidence="17">The sequence shown here is derived from an EMBL/GenBank/DDBJ whole genome shotgun (WGS) entry which is preliminary data.</text>
</comment>
<dbReference type="PANTHER" id="PTHR34265">
    <property type="entry name" value="TYPE III PANTOTHENATE KINASE"/>
    <property type="match status" value="1"/>
</dbReference>
<evidence type="ECO:0000256" key="11">
    <source>
        <dbReference type="ARBA" id="ARBA00022840"/>
    </source>
</evidence>
<dbReference type="PANTHER" id="PTHR34265:SF1">
    <property type="entry name" value="TYPE III PANTOTHENATE KINASE"/>
    <property type="match status" value="1"/>
</dbReference>
<comment type="cofactor">
    <cofactor evidence="16">
        <name>NH4(+)</name>
        <dbReference type="ChEBI" id="CHEBI:28938"/>
    </cofactor>
    <cofactor evidence="16">
        <name>K(+)</name>
        <dbReference type="ChEBI" id="CHEBI:29103"/>
    </cofactor>
    <text evidence="16">A monovalent cation. Ammonium or potassium.</text>
</comment>
<keyword evidence="12 16" id="KW-0630">Potassium</keyword>
<feature type="binding site" evidence="16">
    <location>
        <begin position="6"/>
        <end position="13"/>
    </location>
    <ligand>
        <name>ATP</name>
        <dbReference type="ChEBI" id="CHEBI:30616"/>
    </ligand>
</feature>
<evidence type="ECO:0000256" key="9">
    <source>
        <dbReference type="ARBA" id="ARBA00022741"/>
    </source>
</evidence>
<evidence type="ECO:0000256" key="4">
    <source>
        <dbReference type="ARBA" id="ARBA00005225"/>
    </source>
</evidence>
<keyword evidence="7 16" id="KW-0963">Cytoplasm</keyword>
<evidence type="ECO:0000256" key="5">
    <source>
        <dbReference type="ARBA" id="ARBA00011738"/>
    </source>
</evidence>
<sequence>MILLIDAGNTRLKWRLAMSGAAAVEGVSVIGAPEPLKELEGYWAHVSGVFVSSVASRSAKERLDALLGSHTVAPVQYCWSESARMGLVNSYKDVSLMGADRWHAMLGGWVRCGAAFAVIDAGSAVTVDYVGPDGGHIGGYILPGLQMMRRSLKVDAARIGFEHHDVLSTTPGQSTGECVNNGLSWLSEAIVHRLLRDLSAYNLGSVFLTGGDAWRFQGLGLQSVFVEGLVLDGLGQRVGVGQDK</sequence>
<evidence type="ECO:0000256" key="16">
    <source>
        <dbReference type="HAMAP-Rule" id="MF_01274"/>
    </source>
</evidence>
<feature type="binding site" evidence="16">
    <location>
        <begin position="98"/>
        <end position="101"/>
    </location>
    <ligand>
        <name>substrate</name>
    </ligand>
</feature>